<dbReference type="RefSeq" id="WP_168629312.1">
    <property type="nucleotide sequence ID" value="NZ_BONL01000033.1"/>
</dbReference>
<dbReference type="EMBL" id="JAAXOX010000002">
    <property type="protein sequence ID" value="NKY22210.1"/>
    <property type="molecule type" value="Genomic_DNA"/>
</dbReference>
<name>A0A7X6QYJ2_9CELL</name>
<evidence type="ECO:0000313" key="2">
    <source>
        <dbReference type="Proteomes" id="UP000581206"/>
    </source>
</evidence>
<evidence type="ECO:0000313" key="1">
    <source>
        <dbReference type="EMBL" id="NKY22210.1"/>
    </source>
</evidence>
<sequence>MGPDDWVVDFPTLGFLCADWVEAHCIVPDGFSLGQPFVMDGWQLWCVVNHYRVRRGVSFDPERPLQATAFHFRRSQVVGPQKTGKGPWSAAVTTFEAVGPCLFAGWAAGGEVFRCEDDDCGCGFEYVYEPGEPMGMRRPTSLIQLLATSEDQVDNVYRPLQGMIRRGPLAERMLVREGFIRLPEDGRIDPVTAAANSKLGNPINFAVMDESGLYTARNKLLKVSQTMRRGLAGMGGRSIETTNPWDPMEASQAQQTFESRQSDIFRFYRKPPADLSYKNKRDRHKIHQYVYEGSPWVDLAAIEAEAAELLETDPTQAERFFGNRLVQGLGSYMPEKLWEGSKDPDRVVQPGERIALGFDGSRSGDWTTLRAETHDGFRFTPTYGPDSRPTFWNPDEWGGRIPRGEVNAAVEEMFARYEVARFYVDPRHWETQADQWATEHGEDVVVLWPTNSIPRMFDALVRFLEDTAEGLTTHDDDPTVKVHALAARKVAKPGDKYILDKPAETQKIDLLMADVLAHEAAADQRAEGWQKQDTRVIVFR</sequence>
<accession>A0A7X6QYJ2</accession>
<keyword evidence="2" id="KW-1185">Reference proteome</keyword>
<reference evidence="1 2" key="1">
    <citation type="submission" date="2020-04" db="EMBL/GenBank/DDBJ databases">
        <title>MicrobeNet Type strains.</title>
        <authorList>
            <person name="Nicholson A.C."/>
        </authorList>
    </citation>
    <scope>NUCLEOTIDE SEQUENCE [LARGE SCALE GENOMIC DNA]</scope>
    <source>
        <strain evidence="1 2">ATCC BAA-788</strain>
    </source>
</reference>
<comment type="caution">
    <text evidence="1">The sequence shown here is derived from an EMBL/GenBank/DDBJ whole genome shotgun (WGS) entry which is preliminary data.</text>
</comment>
<organism evidence="1 2">
    <name type="scientific">Cellulomonas denverensis</name>
    <dbReference type="NCBI Taxonomy" id="264297"/>
    <lineage>
        <taxon>Bacteria</taxon>
        <taxon>Bacillati</taxon>
        <taxon>Actinomycetota</taxon>
        <taxon>Actinomycetes</taxon>
        <taxon>Micrococcales</taxon>
        <taxon>Cellulomonadaceae</taxon>
        <taxon>Cellulomonas</taxon>
    </lineage>
</organism>
<dbReference type="Proteomes" id="UP000581206">
    <property type="component" value="Unassembled WGS sequence"/>
</dbReference>
<proteinExistence type="predicted"/>
<protein>
    <recommendedName>
        <fullName evidence="3">Terminase</fullName>
    </recommendedName>
</protein>
<evidence type="ECO:0008006" key="3">
    <source>
        <dbReference type="Google" id="ProtNLM"/>
    </source>
</evidence>
<gene>
    <name evidence="1" type="ORF">HGA03_05965</name>
</gene>
<dbReference type="AlphaFoldDB" id="A0A7X6QYJ2"/>